<organism evidence="2 3">
    <name type="scientific">Butyrivibrio proteoclasticus (strain ATCC 51982 / DSM 14932 / B316)</name>
    <name type="common">Clostridium proteoclasticum</name>
    <dbReference type="NCBI Taxonomy" id="515622"/>
    <lineage>
        <taxon>Bacteria</taxon>
        <taxon>Bacillati</taxon>
        <taxon>Bacillota</taxon>
        <taxon>Clostridia</taxon>
        <taxon>Lachnospirales</taxon>
        <taxon>Lachnospiraceae</taxon>
        <taxon>Butyrivibrio</taxon>
    </lineage>
</organism>
<feature type="region of interest" description="Disordered" evidence="1">
    <location>
        <begin position="351"/>
        <end position="398"/>
    </location>
</feature>
<dbReference type="AlphaFoldDB" id="E0S484"/>
<dbReference type="RefSeq" id="WP_013282865.1">
    <property type="nucleotide sequence ID" value="NC_014389.1"/>
</dbReference>
<keyword evidence="2" id="KW-0614">Plasmid</keyword>
<evidence type="ECO:0000313" key="2">
    <source>
        <dbReference type="EMBL" id="ADL36216.1"/>
    </source>
</evidence>
<dbReference type="Proteomes" id="UP000001299">
    <property type="component" value="Plasmid pCY360"/>
</dbReference>
<accession>E0S484</accession>
<sequence>MIIAVQGTVYGNNQSVKVLNALAVMGVHKDKKSTLILQFGDRSRKSVEQYLIGSTLANESLVQDQSVPDVSIGMDALCAHPATQQFTKDIFSETSRPLVVSNVKNVFDVVVSSRKESFGQEMLNKNKKALEDEVDYFQALLEAADKIYDMVYVLLPSKNIALCRQILEQVNTNIICINQGKKEPVNHGGKRELYVVTDYCSGSVFNSKTLSQTYNQKTVYGCMHNIGYNDACANGTALKFLNENMQAQPKDANYNFIHNIELLYNTLVHKVGKKKEEADLQGLKEYDALKFIQTWEPFTERPITEISVSGTFKKVTTTNTKLVSEDSNVEIVKPEVTTDNDKVLQDLEKLADEEDTFTPEAPKKNERPIFGKKNKKKNKNAQASNAEGSDEDDKWTIT</sequence>
<reference evidence="2 3" key="1">
    <citation type="journal article" date="2010" name="PLoS ONE">
        <title>The glycobiome of the rumen bacterium Butyrivibrio proteoclasticus B316(T) highlights adaptation to a polysaccharide-rich environment.</title>
        <authorList>
            <person name="Kelly W.J."/>
            <person name="Leahy S.C."/>
            <person name="Altermann E."/>
            <person name="Yeoman C.J."/>
            <person name="Dunne J.C."/>
            <person name="Kong Z."/>
            <person name="Pacheco D.M."/>
            <person name="Li D."/>
            <person name="Noel S.J."/>
            <person name="Moon C.D."/>
            <person name="Cookson A.L."/>
            <person name="Attwood G.T."/>
        </authorList>
    </citation>
    <scope>NUCLEOTIDE SEQUENCE [LARGE SCALE GENOMIC DNA]</scope>
    <source>
        <strain evidence="3">ATCC 51982 / DSM 14932 / B316</strain>
        <plasmid evidence="3">Plasmid pCY360</plasmid>
    </source>
</reference>
<proteinExistence type="predicted"/>
<evidence type="ECO:0000313" key="3">
    <source>
        <dbReference type="Proteomes" id="UP000001299"/>
    </source>
</evidence>
<dbReference type="EMBL" id="CP001812">
    <property type="protein sequence ID" value="ADL36216.1"/>
    <property type="molecule type" value="Genomic_DNA"/>
</dbReference>
<feature type="compositionally biased region" description="Basic residues" evidence="1">
    <location>
        <begin position="370"/>
        <end position="379"/>
    </location>
</feature>
<feature type="compositionally biased region" description="Acidic residues" evidence="1">
    <location>
        <begin position="388"/>
        <end position="398"/>
    </location>
</feature>
<geneLocation type="plasmid" evidence="2 3">
    <name>pCY360</name>
</geneLocation>
<dbReference type="KEGG" id="bpb:bpr_II279"/>
<name>E0S484_BUTPB</name>
<protein>
    <submittedName>
        <fullName evidence="2">Uncharacterized protein</fullName>
    </submittedName>
</protein>
<gene>
    <name evidence="2" type="ordered locus">bpr_II279</name>
</gene>
<dbReference type="HOGENOM" id="CLU_692023_0_0_9"/>
<evidence type="ECO:0000256" key="1">
    <source>
        <dbReference type="SAM" id="MobiDB-lite"/>
    </source>
</evidence>
<keyword evidence="3" id="KW-1185">Reference proteome</keyword>